<dbReference type="SUPFAM" id="SSF158472">
    <property type="entry name" value="HAMP domain-like"/>
    <property type="match status" value="1"/>
</dbReference>
<dbReference type="PANTHER" id="PTHR43531:SF14">
    <property type="entry name" value="METHYL-ACCEPTING CHEMOTAXIS PROTEIN I-RELATED"/>
    <property type="match status" value="1"/>
</dbReference>
<evidence type="ECO:0000259" key="7">
    <source>
        <dbReference type="PROSITE" id="PS50111"/>
    </source>
</evidence>
<dbReference type="GO" id="GO:0006935">
    <property type="term" value="P:chemotaxis"/>
    <property type="evidence" value="ECO:0007669"/>
    <property type="project" value="UniProtKB-KW"/>
</dbReference>
<keyword evidence="6" id="KW-0812">Transmembrane</keyword>
<dbReference type="GO" id="GO:0004888">
    <property type="term" value="F:transmembrane signaling receptor activity"/>
    <property type="evidence" value="ECO:0007669"/>
    <property type="project" value="TreeGrafter"/>
</dbReference>
<dbReference type="GO" id="GO:0007165">
    <property type="term" value="P:signal transduction"/>
    <property type="evidence" value="ECO:0007669"/>
    <property type="project" value="UniProtKB-KW"/>
</dbReference>
<dbReference type="Proteomes" id="UP000033514">
    <property type="component" value="Unassembled WGS sequence"/>
</dbReference>
<keyword evidence="4" id="KW-0807">Transducer</keyword>
<reference evidence="9 10" key="1">
    <citation type="submission" date="2015-03" db="EMBL/GenBank/DDBJ databases">
        <authorList>
            <person name="Hassan Y.I."/>
            <person name="Lepp D."/>
            <person name="Zhou T."/>
        </authorList>
    </citation>
    <scope>NUCLEOTIDE SEQUENCE [LARGE SCALE GENOMIC DNA]</scope>
    <source>
        <strain evidence="9 10">GH2-10</strain>
    </source>
</reference>
<dbReference type="Pfam" id="PF18947">
    <property type="entry name" value="HAMP_2"/>
    <property type="match status" value="1"/>
</dbReference>
<dbReference type="OrthoDB" id="8320983at2"/>
<dbReference type="Pfam" id="PF00672">
    <property type="entry name" value="HAMP"/>
    <property type="match status" value="1"/>
</dbReference>
<comment type="subcellular location">
    <subcellularLocation>
        <location evidence="1">Membrane</location>
    </subcellularLocation>
</comment>
<keyword evidence="6" id="KW-0472">Membrane</keyword>
<dbReference type="InterPro" id="IPR004089">
    <property type="entry name" value="MCPsignal_dom"/>
</dbReference>
<dbReference type="Pfam" id="PF00015">
    <property type="entry name" value="MCPsignal"/>
    <property type="match status" value="1"/>
</dbReference>
<dbReference type="PROSITE" id="PS50111">
    <property type="entry name" value="CHEMOTAXIS_TRANSDUC_2"/>
    <property type="match status" value="1"/>
</dbReference>
<dbReference type="STRING" id="361041.VW35_12130"/>
<dbReference type="InterPro" id="IPR051310">
    <property type="entry name" value="MCP_chemotaxis"/>
</dbReference>
<dbReference type="AlphaFoldDB" id="A0A0F5L9S2"/>
<evidence type="ECO:0000256" key="4">
    <source>
        <dbReference type="PROSITE-ProRule" id="PRU00284"/>
    </source>
</evidence>
<dbReference type="InterPro" id="IPR003660">
    <property type="entry name" value="HAMP_dom"/>
</dbReference>
<feature type="domain" description="HAMP" evidence="8">
    <location>
        <begin position="324"/>
        <end position="376"/>
    </location>
</feature>
<evidence type="ECO:0000256" key="5">
    <source>
        <dbReference type="SAM" id="MobiDB-lite"/>
    </source>
</evidence>
<dbReference type="Gene3D" id="6.10.340.10">
    <property type="match status" value="1"/>
</dbReference>
<evidence type="ECO:0000256" key="3">
    <source>
        <dbReference type="ARBA" id="ARBA00029447"/>
    </source>
</evidence>
<keyword evidence="6" id="KW-1133">Transmembrane helix</keyword>
<dbReference type="SMART" id="SM00283">
    <property type="entry name" value="MA"/>
    <property type="match status" value="1"/>
</dbReference>
<dbReference type="SUPFAM" id="SSF58104">
    <property type="entry name" value="Methyl-accepting chemotaxis protein (MCP) signaling domain"/>
    <property type="match status" value="1"/>
</dbReference>
<dbReference type="CDD" id="cd11386">
    <property type="entry name" value="MCP_signal"/>
    <property type="match status" value="1"/>
</dbReference>
<dbReference type="PATRIC" id="fig|361041.3.peg.1801"/>
<keyword evidence="2" id="KW-0488">Methylation</keyword>
<dbReference type="PANTHER" id="PTHR43531">
    <property type="entry name" value="PROTEIN ICFG"/>
    <property type="match status" value="1"/>
</dbReference>
<dbReference type="EMBL" id="LAJG01000022">
    <property type="protein sequence ID" value="KKB78372.1"/>
    <property type="molecule type" value="Genomic_DNA"/>
</dbReference>
<proteinExistence type="inferred from homology"/>
<protein>
    <recommendedName>
        <fullName evidence="11">Chemotaxis protein</fullName>
    </recommendedName>
</protein>
<feature type="transmembrane region" description="Helical" evidence="6">
    <location>
        <begin position="12"/>
        <end position="31"/>
    </location>
</feature>
<evidence type="ECO:0008006" key="11">
    <source>
        <dbReference type="Google" id="ProtNLM"/>
    </source>
</evidence>
<accession>A0A0F5L9S2</accession>
<feature type="domain" description="HAMP" evidence="8">
    <location>
        <begin position="208"/>
        <end position="261"/>
    </location>
</feature>
<feature type="domain" description="Methyl-accepting transducer" evidence="7">
    <location>
        <begin position="381"/>
        <end position="610"/>
    </location>
</feature>
<dbReference type="Gene3D" id="1.10.287.950">
    <property type="entry name" value="Methyl-accepting chemotaxis protein"/>
    <property type="match status" value="1"/>
</dbReference>
<keyword evidence="10" id="KW-1185">Reference proteome</keyword>
<dbReference type="CDD" id="cd06225">
    <property type="entry name" value="HAMP"/>
    <property type="match status" value="1"/>
</dbReference>
<dbReference type="RefSeq" id="WP_046143304.1">
    <property type="nucleotide sequence ID" value="NZ_LAJG01000022.1"/>
</dbReference>
<comment type="similarity">
    <text evidence="3">Belongs to the methyl-accepting chemotaxis (MCP) protein family.</text>
</comment>
<feature type="transmembrane region" description="Helical" evidence="6">
    <location>
        <begin position="181"/>
        <end position="205"/>
    </location>
</feature>
<dbReference type="FunFam" id="1.10.287.950:FF:000001">
    <property type="entry name" value="Methyl-accepting chemotaxis sensory transducer"/>
    <property type="match status" value="1"/>
</dbReference>
<feature type="region of interest" description="Disordered" evidence="5">
    <location>
        <begin position="631"/>
        <end position="659"/>
    </location>
</feature>
<name>A0A0F5L9S2_9HYPH</name>
<evidence type="ECO:0000313" key="9">
    <source>
        <dbReference type="EMBL" id="KKB78372.1"/>
    </source>
</evidence>
<organism evidence="9 10">
    <name type="scientific">Devosia soli</name>
    <dbReference type="NCBI Taxonomy" id="361041"/>
    <lineage>
        <taxon>Bacteria</taxon>
        <taxon>Pseudomonadati</taxon>
        <taxon>Pseudomonadota</taxon>
        <taxon>Alphaproteobacteria</taxon>
        <taxon>Hyphomicrobiales</taxon>
        <taxon>Devosiaceae</taxon>
        <taxon>Devosia</taxon>
    </lineage>
</organism>
<evidence type="ECO:0000259" key="8">
    <source>
        <dbReference type="PROSITE" id="PS50885"/>
    </source>
</evidence>
<gene>
    <name evidence="9" type="ORF">VW35_12130</name>
</gene>
<sequence length="672" mass="71865">MSLKHMPILQKFLLTIVVMAAAAVILGTVSWREITTLKNTMLEVGAKEEAAREAMDLRMDIIAISRMTYQLAMAPERAADFTAERTRRTEEMLARFPKIEAAADARELELLANIKPVMSAYFDKIDAMLAVAPGGDMTRIRTTLDEALAAQKVVTDTVKLYSTYSGELMASMRADAEASAYRGLTIVIATAATGILLGLILSILIGRRAIVAPVRALTEKMELLADGQLDIEIEEATRRDEIGNMGRAVEIFRENARQIAALSAEEAERARGLADRARVMDRMAGEVHTVVSAASRGDFSHRVSTDFGDNGLDAIASSVNGLIETVDRGITESGTVLSALAQADLNQRVNGHYEGAFARLKTDTNAVADRLAEIVSRLRSTSRTLKTATGEILSGANDLAERTTRQAATIEQTSAAMEQLASTVQQNAQRAGEASRAASALTQAAEQGGAVMADTTSAMERISGSSASISNIIGMIDDIAFQTNLLALNASVEAARAGEAGKGFAVVAVEVRRLAQSTAEASRDVKQLVEQSTREVAAGSQLVIDAEKKLNLMLDMARSSNSLLDGIARDSREQASAIDEVAVAVRQMDEMTQHNAALVEQTNAAIEQTEGQATELDRMVDIFKLGHDAVPAQRASAPRASAPRAKPAPQKAAAGRYLSQGNAAISEDWSEF</sequence>
<evidence type="ECO:0000256" key="1">
    <source>
        <dbReference type="ARBA" id="ARBA00004370"/>
    </source>
</evidence>
<feature type="compositionally biased region" description="Low complexity" evidence="5">
    <location>
        <begin position="631"/>
        <end position="654"/>
    </location>
</feature>
<dbReference type="PROSITE" id="PS50885">
    <property type="entry name" value="HAMP"/>
    <property type="match status" value="2"/>
</dbReference>
<evidence type="ECO:0000256" key="2">
    <source>
        <dbReference type="ARBA" id="ARBA00022481"/>
    </source>
</evidence>
<evidence type="ECO:0000256" key="6">
    <source>
        <dbReference type="SAM" id="Phobius"/>
    </source>
</evidence>
<dbReference type="SMART" id="SM00304">
    <property type="entry name" value="HAMP"/>
    <property type="match status" value="2"/>
</dbReference>
<dbReference type="GO" id="GO:0005886">
    <property type="term" value="C:plasma membrane"/>
    <property type="evidence" value="ECO:0007669"/>
    <property type="project" value="TreeGrafter"/>
</dbReference>
<evidence type="ECO:0000313" key="10">
    <source>
        <dbReference type="Proteomes" id="UP000033514"/>
    </source>
</evidence>
<comment type="caution">
    <text evidence="9">The sequence shown here is derived from an EMBL/GenBank/DDBJ whole genome shotgun (WGS) entry which is preliminary data.</text>
</comment>